<dbReference type="InterPro" id="IPR036291">
    <property type="entry name" value="NAD(P)-bd_dom_sf"/>
</dbReference>
<dbReference type="Pfam" id="PF19051">
    <property type="entry name" value="GFO_IDH_MocA_C2"/>
    <property type="match status" value="2"/>
</dbReference>
<dbReference type="Gene3D" id="3.40.50.720">
    <property type="entry name" value="NAD(P)-binding Rossmann-like Domain"/>
    <property type="match status" value="1"/>
</dbReference>
<keyword evidence="4" id="KW-1185">Reference proteome</keyword>
<dbReference type="Gene3D" id="3.30.360.10">
    <property type="entry name" value="Dihydrodipicolinate Reductase, domain 2"/>
    <property type="match status" value="1"/>
</dbReference>
<dbReference type="GO" id="GO:0000166">
    <property type="term" value="F:nucleotide binding"/>
    <property type="evidence" value="ECO:0007669"/>
    <property type="project" value="InterPro"/>
</dbReference>
<name>A0A5C6ESE3_9BACT</name>
<protein>
    <submittedName>
        <fullName evidence="3">Inositol 2-dehydrogenase</fullName>
        <ecNumber evidence="3">1.1.1.18</ecNumber>
    </submittedName>
</protein>
<dbReference type="InterPro" id="IPR000683">
    <property type="entry name" value="Gfo/Idh/MocA-like_OxRdtase_N"/>
</dbReference>
<dbReference type="AlphaFoldDB" id="A0A5C6ESE3"/>
<evidence type="ECO:0000259" key="1">
    <source>
        <dbReference type="Pfam" id="PF01408"/>
    </source>
</evidence>
<organism evidence="3 4">
    <name type="scientific">Rubripirellula tenax</name>
    <dbReference type="NCBI Taxonomy" id="2528015"/>
    <lineage>
        <taxon>Bacteria</taxon>
        <taxon>Pseudomonadati</taxon>
        <taxon>Planctomycetota</taxon>
        <taxon>Planctomycetia</taxon>
        <taxon>Pirellulales</taxon>
        <taxon>Pirellulaceae</taxon>
        <taxon>Rubripirellula</taxon>
    </lineage>
</organism>
<proteinExistence type="predicted"/>
<dbReference type="SUPFAM" id="SSF51735">
    <property type="entry name" value="NAD(P)-binding Rossmann-fold domains"/>
    <property type="match status" value="1"/>
</dbReference>
<accession>A0A5C6ESE3</accession>
<evidence type="ECO:0000313" key="4">
    <source>
        <dbReference type="Proteomes" id="UP000318288"/>
    </source>
</evidence>
<feature type="domain" description="Gfo/Idh/MocA-like oxidoreductase bacterial type C-terminal" evidence="2">
    <location>
        <begin position="217"/>
        <end position="285"/>
    </location>
</feature>
<dbReference type="RefSeq" id="WP_222435891.1">
    <property type="nucleotide sequence ID" value="NZ_SJPW01000005.1"/>
</dbReference>
<dbReference type="InterPro" id="IPR050463">
    <property type="entry name" value="Gfo/Idh/MocA_oxidrdct_glycsds"/>
</dbReference>
<reference evidence="3 4" key="1">
    <citation type="submission" date="2019-02" db="EMBL/GenBank/DDBJ databases">
        <title>Deep-cultivation of Planctomycetes and their phenomic and genomic characterization uncovers novel biology.</title>
        <authorList>
            <person name="Wiegand S."/>
            <person name="Jogler M."/>
            <person name="Boedeker C."/>
            <person name="Pinto D."/>
            <person name="Vollmers J."/>
            <person name="Rivas-Marin E."/>
            <person name="Kohn T."/>
            <person name="Peeters S.H."/>
            <person name="Heuer A."/>
            <person name="Rast P."/>
            <person name="Oberbeckmann S."/>
            <person name="Bunk B."/>
            <person name="Jeske O."/>
            <person name="Meyerdierks A."/>
            <person name="Storesund J.E."/>
            <person name="Kallscheuer N."/>
            <person name="Luecker S."/>
            <person name="Lage O.M."/>
            <person name="Pohl T."/>
            <person name="Merkel B.J."/>
            <person name="Hornburger P."/>
            <person name="Mueller R.-W."/>
            <person name="Bruemmer F."/>
            <person name="Labrenz M."/>
            <person name="Spormann A.M."/>
            <person name="Op Den Camp H."/>
            <person name="Overmann J."/>
            <person name="Amann R."/>
            <person name="Jetten M.S.M."/>
            <person name="Mascher T."/>
            <person name="Medema M.H."/>
            <person name="Devos D.P."/>
            <person name="Kaster A.-K."/>
            <person name="Ovreas L."/>
            <person name="Rohde M."/>
            <person name="Galperin M.Y."/>
            <person name="Jogler C."/>
        </authorList>
    </citation>
    <scope>NUCLEOTIDE SEQUENCE [LARGE SCALE GENOMIC DNA]</scope>
    <source>
        <strain evidence="3 4">Poly51</strain>
    </source>
</reference>
<dbReference type="EMBL" id="SJPW01000005">
    <property type="protein sequence ID" value="TWU50506.1"/>
    <property type="molecule type" value="Genomic_DNA"/>
</dbReference>
<dbReference type="GO" id="GO:0050112">
    <property type="term" value="F:inositol 2-dehydrogenase (NAD+) activity"/>
    <property type="evidence" value="ECO:0007669"/>
    <property type="project" value="UniProtKB-EC"/>
</dbReference>
<dbReference type="PROSITE" id="PS51318">
    <property type="entry name" value="TAT"/>
    <property type="match status" value="1"/>
</dbReference>
<feature type="domain" description="Gfo/Idh/MocA-like oxidoreductase bacterial type C-terminal" evidence="2">
    <location>
        <begin position="389"/>
        <end position="463"/>
    </location>
</feature>
<comment type="caution">
    <text evidence="3">The sequence shown here is derived from an EMBL/GenBank/DDBJ whole genome shotgun (WGS) entry which is preliminary data.</text>
</comment>
<dbReference type="EC" id="1.1.1.18" evidence="3"/>
<dbReference type="InterPro" id="IPR019546">
    <property type="entry name" value="TAT_signal_bac_arc"/>
</dbReference>
<feature type="domain" description="Gfo/Idh/MocA-like oxidoreductase N-terminal" evidence="1">
    <location>
        <begin position="46"/>
        <end position="174"/>
    </location>
</feature>
<dbReference type="NCBIfam" id="TIGR01409">
    <property type="entry name" value="TAT_signal_seq"/>
    <property type="match status" value="1"/>
</dbReference>
<sequence length="466" mass="50891">MTDSVHSPATRRNFLKTASIATVAATPYFWTSASAKAESANDKLHIGSIGTSIYSNRYTGDGDHPGRGAVIGHQAGVLGDMVAVADVNSKAAAFFADRYKGNCQMYKDYEDLIARDDIDAVTIGTPDHWHAKIAIDAMRAGKHVYCEKPLSLTIREGQQVCQVAKETGKIFQVGTQQRSEFDQVFLHAVAIAQSGMLGETLDCLISVGNGEKGGPYKAAPVPEHLDWDKWLGQTPKVPYCPERCDFDFRWWLEYSGGQVTDWGVHHGDIAMWAMGMSDSGPTSIQGKGTYPKIENGFNVAVDFDCQFEFEGGHTARLYSGKNELIISGDKGRIRVNRGGLSGKPAEELGVAHKIGVDEWGSGEAADGSPIGGRGPDWLQEAVDKLCHGKKPGNHMANFFECIREGGTPISDVNSHHRSVSLCHLANIAMRLDRKVKWDPSKEVFIGDDEANSMIAREQREGYQIEV</sequence>
<dbReference type="Proteomes" id="UP000318288">
    <property type="component" value="Unassembled WGS sequence"/>
</dbReference>
<dbReference type="PANTHER" id="PTHR43818:SF5">
    <property type="entry name" value="OXIDOREDUCTASE FAMILY PROTEIN"/>
    <property type="match status" value="1"/>
</dbReference>
<dbReference type="SUPFAM" id="SSF55347">
    <property type="entry name" value="Glyceraldehyde-3-phosphate dehydrogenase-like, C-terminal domain"/>
    <property type="match status" value="1"/>
</dbReference>
<dbReference type="Pfam" id="PF01408">
    <property type="entry name" value="GFO_IDH_MocA"/>
    <property type="match status" value="1"/>
</dbReference>
<evidence type="ECO:0000259" key="2">
    <source>
        <dbReference type="Pfam" id="PF19051"/>
    </source>
</evidence>
<dbReference type="InterPro" id="IPR043906">
    <property type="entry name" value="Gfo/Idh/MocA_OxRdtase_bact_C"/>
</dbReference>
<gene>
    <name evidence="3" type="primary">iolG_12</name>
    <name evidence="3" type="ORF">Poly51_37960</name>
</gene>
<dbReference type="InterPro" id="IPR006311">
    <property type="entry name" value="TAT_signal"/>
</dbReference>
<keyword evidence="3" id="KW-0560">Oxidoreductase</keyword>
<evidence type="ECO:0000313" key="3">
    <source>
        <dbReference type="EMBL" id="TWU50506.1"/>
    </source>
</evidence>
<dbReference type="PANTHER" id="PTHR43818">
    <property type="entry name" value="BCDNA.GH03377"/>
    <property type="match status" value="1"/>
</dbReference>